<feature type="transmembrane region" description="Helical" evidence="5">
    <location>
        <begin position="67"/>
        <end position="85"/>
    </location>
</feature>
<reference evidence="6" key="1">
    <citation type="journal article" date="2023" name="Mol. Phylogenet. Evol.">
        <title>Genome-scale phylogeny and comparative genomics of the fungal order Sordariales.</title>
        <authorList>
            <person name="Hensen N."/>
            <person name="Bonometti L."/>
            <person name="Westerberg I."/>
            <person name="Brannstrom I.O."/>
            <person name="Guillou S."/>
            <person name="Cros-Aarteil S."/>
            <person name="Calhoun S."/>
            <person name="Haridas S."/>
            <person name="Kuo A."/>
            <person name="Mondo S."/>
            <person name="Pangilinan J."/>
            <person name="Riley R."/>
            <person name="LaButti K."/>
            <person name="Andreopoulos B."/>
            <person name="Lipzen A."/>
            <person name="Chen C."/>
            <person name="Yan M."/>
            <person name="Daum C."/>
            <person name="Ng V."/>
            <person name="Clum A."/>
            <person name="Steindorff A."/>
            <person name="Ohm R.A."/>
            <person name="Martin F."/>
            <person name="Silar P."/>
            <person name="Natvig D.O."/>
            <person name="Lalanne C."/>
            <person name="Gautier V."/>
            <person name="Ament-Velasquez S.L."/>
            <person name="Kruys A."/>
            <person name="Hutchinson M.I."/>
            <person name="Powell A.J."/>
            <person name="Barry K."/>
            <person name="Miller A.N."/>
            <person name="Grigoriev I.V."/>
            <person name="Debuchy R."/>
            <person name="Gladieux P."/>
            <person name="Hiltunen Thoren M."/>
            <person name="Johannesson H."/>
        </authorList>
    </citation>
    <scope>NUCLEOTIDE SEQUENCE</scope>
    <source>
        <strain evidence="6">CBS 232.78</strain>
    </source>
</reference>
<keyword evidence="2 5" id="KW-0812">Transmembrane</keyword>
<gene>
    <name evidence="6" type="ORF">B0H63DRAFT_98073</name>
</gene>
<feature type="transmembrane region" description="Helical" evidence="5">
    <location>
        <begin position="41"/>
        <end position="60"/>
    </location>
</feature>
<dbReference type="Proteomes" id="UP001285441">
    <property type="component" value="Unassembled WGS sequence"/>
</dbReference>
<dbReference type="EMBL" id="JAULSW010000002">
    <property type="protein sequence ID" value="KAK3389366.1"/>
    <property type="molecule type" value="Genomic_DNA"/>
</dbReference>
<evidence type="ECO:0000256" key="4">
    <source>
        <dbReference type="ARBA" id="ARBA00023136"/>
    </source>
</evidence>
<dbReference type="InterPro" id="IPR007568">
    <property type="entry name" value="RTA1"/>
</dbReference>
<evidence type="ECO:0000313" key="7">
    <source>
        <dbReference type="Proteomes" id="UP001285441"/>
    </source>
</evidence>
<evidence type="ECO:0000256" key="5">
    <source>
        <dbReference type="SAM" id="Phobius"/>
    </source>
</evidence>
<evidence type="ECO:0000313" key="6">
    <source>
        <dbReference type="EMBL" id="KAK3389366.1"/>
    </source>
</evidence>
<dbReference type="GO" id="GO:0000324">
    <property type="term" value="C:fungal-type vacuole"/>
    <property type="evidence" value="ECO:0007669"/>
    <property type="project" value="TreeGrafter"/>
</dbReference>
<dbReference type="PANTHER" id="PTHR31465">
    <property type="entry name" value="PROTEIN RTA1-RELATED"/>
    <property type="match status" value="1"/>
</dbReference>
<comment type="caution">
    <text evidence="6">The sequence shown here is derived from an EMBL/GenBank/DDBJ whole genome shotgun (WGS) entry which is preliminary data.</text>
</comment>
<accession>A0AAE0NX95</accession>
<comment type="subcellular location">
    <subcellularLocation>
        <location evidence="1">Membrane</location>
        <topology evidence="1">Multi-pass membrane protein</topology>
    </subcellularLocation>
</comment>
<feature type="transmembrane region" description="Helical" evidence="5">
    <location>
        <begin position="281"/>
        <end position="300"/>
    </location>
</feature>
<evidence type="ECO:0000256" key="2">
    <source>
        <dbReference type="ARBA" id="ARBA00022692"/>
    </source>
</evidence>
<dbReference type="GO" id="GO:0005886">
    <property type="term" value="C:plasma membrane"/>
    <property type="evidence" value="ECO:0007669"/>
    <property type="project" value="TreeGrafter"/>
</dbReference>
<feature type="transmembrane region" description="Helical" evidence="5">
    <location>
        <begin position="97"/>
        <end position="119"/>
    </location>
</feature>
<sequence>MSATASAHAPLITVPYSECNLQLCPIEAAQIPYAPNLAGNVLYLTIFSVALLVNIVLGIWCRTWGYLVSMSFGCILEILGYVGRVQMHFNPFPEDPFLLYLICVTIASIFFTAAVYLCLARIVVVYGENLSILRPRTYTILFIICDFISLVLQAGGGTIVSMADNQAFGDIGLHIMQAGLSFQVASLLVFAALCGLFANACRRRRDERDPNFAELRRLRRFRFFLWSKFPLQQLSEPLYLTAGCCLALSIATMAMLTRCAFRIAELSGGFHGEMWYNEVDYMVLEGAMISICVILLTIGHPGLCFARRYREADFWVRREKRSVDGRH</sequence>
<feature type="transmembrane region" description="Helical" evidence="5">
    <location>
        <begin position="140"/>
        <end position="163"/>
    </location>
</feature>
<protein>
    <submittedName>
        <fullName evidence="6">RTA1 domain protein</fullName>
    </submittedName>
</protein>
<keyword evidence="3 5" id="KW-1133">Transmembrane helix</keyword>
<name>A0AAE0NX95_9PEZI</name>
<organism evidence="6 7">
    <name type="scientific">Podospora didyma</name>
    <dbReference type="NCBI Taxonomy" id="330526"/>
    <lineage>
        <taxon>Eukaryota</taxon>
        <taxon>Fungi</taxon>
        <taxon>Dikarya</taxon>
        <taxon>Ascomycota</taxon>
        <taxon>Pezizomycotina</taxon>
        <taxon>Sordariomycetes</taxon>
        <taxon>Sordariomycetidae</taxon>
        <taxon>Sordariales</taxon>
        <taxon>Podosporaceae</taxon>
        <taxon>Podospora</taxon>
    </lineage>
</organism>
<reference evidence="6" key="2">
    <citation type="submission" date="2023-06" db="EMBL/GenBank/DDBJ databases">
        <authorList>
            <consortium name="Lawrence Berkeley National Laboratory"/>
            <person name="Haridas S."/>
            <person name="Hensen N."/>
            <person name="Bonometti L."/>
            <person name="Westerberg I."/>
            <person name="Brannstrom I.O."/>
            <person name="Guillou S."/>
            <person name="Cros-Aarteil S."/>
            <person name="Calhoun S."/>
            <person name="Kuo A."/>
            <person name="Mondo S."/>
            <person name="Pangilinan J."/>
            <person name="Riley R."/>
            <person name="LaButti K."/>
            <person name="Andreopoulos B."/>
            <person name="Lipzen A."/>
            <person name="Chen C."/>
            <person name="Yanf M."/>
            <person name="Daum C."/>
            <person name="Ng V."/>
            <person name="Clum A."/>
            <person name="Steindorff A."/>
            <person name="Ohm R."/>
            <person name="Martin F."/>
            <person name="Silar P."/>
            <person name="Natvig D."/>
            <person name="Lalanne C."/>
            <person name="Gautier V."/>
            <person name="Ament-velasquez S.L."/>
            <person name="Kruys A."/>
            <person name="Hutchinson M.I."/>
            <person name="Powell A.J."/>
            <person name="Barry K."/>
            <person name="Miller A.N."/>
            <person name="Grigoriev I.V."/>
            <person name="Debuchy R."/>
            <person name="Gladieux P."/>
            <person name="Thoren M.H."/>
            <person name="Johannesson H."/>
        </authorList>
    </citation>
    <scope>NUCLEOTIDE SEQUENCE</scope>
    <source>
        <strain evidence="6">CBS 232.78</strain>
    </source>
</reference>
<dbReference type="Pfam" id="PF04479">
    <property type="entry name" value="RTA1"/>
    <property type="match status" value="1"/>
</dbReference>
<dbReference type="AlphaFoldDB" id="A0AAE0NX95"/>
<keyword evidence="4 5" id="KW-0472">Membrane</keyword>
<dbReference type="PANTHER" id="PTHR31465:SF9">
    <property type="entry name" value="SPHINGOID LONG-CHAIN BASE TRANSPORTER RSB1"/>
    <property type="match status" value="1"/>
</dbReference>
<keyword evidence="7" id="KW-1185">Reference proteome</keyword>
<proteinExistence type="predicted"/>
<evidence type="ECO:0000256" key="1">
    <source>
        <dbReference type="ARBA" id="ARBA00004141"/>
    </source>
</evidence>
<feature type="transmembrane region" description="Helical" evidence="5">
    <location>
        <begin position="175"/>
        <end position="198"/>
    </location>
</feature>
<feature type="transmembrane region" description="Helical" evidence="5">
    <location>
        <begin position="238"/>
        <end position="261"/>
    </location>
</feature>
<evidence type="ECO:0000256" key="3">
    <source>
        <dbReference type="ARBA" id="ARBA00022989"/>
    </source>
</evidence>